<dbReference type="HOGENOM" id="CLU_128037_0_0_4"/>
<name>F0Q0F9_PARA1</name>
<feature type="compositionally biased region" description="Polar residues" evidence="1">
    <location>
        <begin position="16"/>
        <end position="25"/>
    </location>
</feature>
<evidence type="ECO:0000256" key="1">
    <source>
        <dbReference type="SAM" id="MobiDB-lite"/>
    </source>
</evidence>
<dbReference type="GeneID" id="34239194"/>
<proteinExistence type="predicted"/>
<dbReference type="AlphaFoldDB" id="F0Q0F9"/>
<gene>
    <name evidence="2" type="ordered locus">Acav_1262</name>
</gene>
<accession>F0Q0F9</accession>
<organism evidence="2 3">
    <name type="scientific">Paracidovorax avenae (strain ATCC 19860 / DSM 7227 / CCUG 15838 / JCM 20985 / LMG 2117 / NCPPB 1011)</name>
    <name type="common">Acidovorax avenae</name>
    <dbReference type="NCBI Taxonomy" id="643561"/>
    <lineage>
        <taxon>Bacteria</taxon>
        <taxon>Pseudomonadati</taxon>
        <taxon>Pseudomonadota</taxon>
        <taxon>Betaproteobacteria</taxon>
        <taxon>Burkholderiales</taxon>
        <taxon>Comamonadaceae</taxon>
        <taxon>Paracidovorax</taxon>
    </lineage>
</organism>
<feature type="region of interest" description="Disordered" evidence="1">
    <location>
        <begin position="1"/>
        <end position="25"/>
    </location>
</feature>
<dbReference type="Proteomes" id="UP000002482">
    <property type="component" value="Chromosome"/>
</dbReference>
<protein>
    <submittedName>
        <fullName evidence="2">Uncharacterized protein</fullName>
    </submittedName>
</protein>
<dbReference type="KEGG" id="aaa:Acav_1262"/>
<evidence type="ECO:0000313" key="2">
    <source>
        <dbReference type="EMBL" id="ADX45184.1"/>
    </source>
</evidence>
<keyword evidence="3" id="KW-1185">Reference proteome</keyword>
<dbReference type="EMBL" id="CP002521">
    <property type="protein sequence ID" value="ADX45184.1"/>
    <property type="molecule type" value="Genomic_DNA"/>
</dbReference>
<reference evidence="2" key="1">
    <citation type="submission" date="2011-02" db="EMBL/GenBank/DDBJ databases">
        <title>Complete sequence of Acidovorax avenae subsp. avenae ATCC 19860.</title>
        <authorList>
            <consortium name="US DOE Joint Genome Institute"/>
            <person name="Lucas S."/>
            <person name="Copeland A."/>
            <person name="Lapidus A."/>
            <person name="Cheng J.-F."/>
            <person name="Goodwin L."/>
            <person name="Pitluck S."/>
            <person name="Chertkov O."/>
            <person name="Held B."/>
            <person name="Detter J.C."/>
            <person name="Han C."/>
            <person name="Tapia R."/>
            <person name="Land M."/>
            <person name="Hauser L."/>
            <person name="Kyrpides N."/>
            <person name="Ivanova N."/>
            <person name="Ovchinnikova G."/>
            <person name="Pagani I."/>
            <person name="Gordon S."/>
            <person name="Woyke T."/>
        </authorList>
    </citation>
    <scope>NUCLEOTIDE SEQUENCE</scope>
    <source>
        <strain evidence="2">ATCC 19860</strain>
    </source>
</reference>
<dbReference type="RefSeq" id="WP_013593716.1">
    <property type="nucleotide sequence ID" value="NC_015138.1"/>
</dbReference>
<feature type="region of interest" description="Disordered" evidence="1">
    <location>
        <begin position="121"/>
        <end position="147"/>
    </location>
</feature>
<evidence type="ECO:0000313" key="3">
    <source>
        <dbReference type="Proteomes" id="UP000002482"/>
    </source>
</evidence>
<sequence>MPSGGGVLGGLRRRSAQPQTTGAQLQQAYDEVADLLNRTTGNPAFRAQQQELHRLQGEISLALPLGEQVDRLDTRLNDLRQQLQGTQPFTEPAVVYQTPQQTAQAEAEALARAWNSIQIPDDIRSDDGSDSDAPGYISPTHQFRSWR</sequence>